<protein>
    <recommendedName>
        <fullName evidence="1">Vacuolar protein sorting-associated protein 13 VPS13 adaptor binding domain-containing protein</fullName>
    </recommendedName>
</protein>
<organism evidence="2 3">
    <name type="scientific">Goodea atripinnis</name>
    <dbReference type="NCBI Taxonomy" id="208336"/>
    <lineage>
        <taxon>Eukaryota</taxon>
        <taxon>Metazoa</taxon>
        <taxon>Chordata</taxon>
        <taxon>Craniata</taxon>
        <taxon>Vertebrata</taxon>
        <taxon>Euteleostomi</taxon>
        <taxon>Actinopterygii</taxon>
        <taxon>Neopterygii</taxon>
        <taxon>Teleostei</taxon>
        <taxon>Neoteleostei</taxon>
        <taxon>Acanthomorphata</taxon>
        <taxon>Ovalentaria</taxon>
        <taxon>Atherinomorphae</taxon>
        <taxon>Cyprinodontiformes</taxon>
        <taxon>Goodeidae</taxon>
        <taxon>Goodea</taxon>
    </lineage>
</organism>
<evidence type="ECO:0000259" key="1">
    <source>
        <dbReference type="Pfam" id="PF25036"/>
    </source>
</evidence>
<dbReference type="InterPro" id="IPR009543">
    <property type="entry name" value="VPS13_VAB"/>
</dbReference>
<accession>A0ABV0PHR3</accession>
<comment type="caution">
    <text evidence="2">The sequence shown here is derived from an EMBL/GenBank/DDBJ whole genome shotgun (WGS) entry which is preliminary data.</text>
</comment>
<dbReference type="Proteomes" id="UP001476798">
    <property type="component" value="Unassembled WGS sequence"/>
</dbReference>
<reference evidence="2 3" key="1">
    <citation type="submission" date="2021-06" db="EMBL/GenBank/DDBJ databases">
        <authorList>
            <person name="Palmer J.M."/>
        </authorList>
    </citation>
    <scope>NUCLEOTIDE SEQUENCE [LARGE SCALE GENOMIC DNA]</scope>
    <source>
        <strain evidence="2 3">GA_2019</strain>
        <tissue evidence="2">Muscle</tissue>
    </source>
</reference>
<dbReference type="Pfam" id="PF25036">
    <property type="entry name" value="VPS13_VAB"/>
    <property type="match status" value="1"/>
</dbReference>
<feature type="domain" description="Vacuolar protein sorting-associated protein 13 VPS13 adaptor binding" evidence="1">
    <location>
        <begin position="132"/>
        <end position="354"/>
    </location>
</feature>
<dbReference type="InterPro" id="IPR026847">
    <property type="entry name" value="VPS13"/>
</dbReference>
<feature type="non-terminal residue" evidence="2">
    <location>
        <position position="1"/>
    </location>
</feature>
<dbReference type="PANTHER" id="PTHR16166:SF141">
    <property type="entry name" value="INTERMEMBRANE LIPID TRANSFER PROTEIN VPS13D"/>
    <property type="match status" value="1"/>
</dbReference>
<evidence type="ECO:0000313" key="2">
    <source>
        <dbReference type="EMBL" id="MEQ2183030.1"/>
    </source>
</evidence>
<dbReference type="PANTHER" id="PTHR16166">
    <property type="entry name" value="VACUOLAR PROTEIN SORTING-ASSOCIATED PROTEIN VPS13"/>
    <property type="match status" value="1"/>
</dbReference>
<sequence length="372" mass="41852">WEPFIEPWPCFLSWQQQAAGRLHPPRLKIGIRAKQRLDVNITSVLLGESVLGHVRRQLDLPRAADTLQRYCSEVALSHSSSVDSISDIQSSGTDDTHNVSQWREVLPGEEIPFEFEAREKLRHRFCVVIKKENFPEQQPAKRQVSGSTQQIYRQPGHTMYLLPTMVLSNLLPCDLNFYIKGTSIKGLLKPGKEAVLHSADTSQNMELGVMLESFPMCKELLIPPGTQNYVVRMRLYDTNNRLLCLTIRIILRAQGALKILVSSPYWLINKTGSLYIYASDNSKTDAAGQFEEHELARSLSPLLFCYTDKEQPAMCTMRIGKGIHSDGVPGWCQGFSLDGGSGVRALKVIQHGNKPGLIYNIGKMLCYCFNIS</sequence>
<evidence type="ECO:0000313" key="3">
    <source>
        <dbReference type="Proteomes" id="UP001476798"/>
    </source>
</evidence>
<dbReference type="EMBL" id="JAHRIO010073906">
    <property type="protein sequence ID" value="MEQ2183030.1"/>
    <property type="molecule type" value="Genomic_DNA"/>
</dbReference>
<keyword evidence="3" id="KW-1185">Reference proteome</keyword>
<proteinExistence type="predicted"/>
<name>A0ABV0PHR3_9TELE</name>
<gene>
    <name evidence="2" type="ORF">GOODEAATRI_028436</name>
</gene>